<evidence type="ECO:0000313" key="2">
    <source>
        <dbReference type="EMBL" id="KAK1708185.1"/>
    </source>
</evidence>
<feature type="region of interest" description="Disordered" evidence="1">
    <location>
        <begin position="1"/>
        <end position="27"/>
    </location>
</feature>
<dbReference type="RefSeq" id="XP_060358217.1">
    <property type="nucleotide sequence ID" value="XM_060501475.1"/>
</dbReference>
<organism evidence="2 3">
    <name type="scientific">Glomerella acutata</name>
    <name type="common">Colletotrichum acutatum</name>
    <dbReference type="NCBI Taxonomy" id="27357"/>
    <lineage>
        <taxon>Eukaryota</taxon>
        <taxon>Fungi</taxon>
        <taxon>Dikarya</taxon>
        <taxon>Ascomycota</taxon>
        <taxon>Pezizomycotina</taxon>
        <taxon>Sordariomycetes</taxon>
        <taxon>Hypocreomycetidae</taxon>
        <taxon>Glomerellales</taxon>
        <taxon>Glomerellaceae</taxon>
        <taxon>Colletotrichum</taxon>
        <taxon>Colletotrichum acutatum species complex</taxon>
    </lineage>
</organism>
<proteinExistence type="predicted"/>
<dbReference type="AlphaFoldDB" id="A0AAD8U8A9"/>
<accession>A0AAD8U8A9</accession>
<evidence type="ECO:0000256" key="1">
    <source>
        <dbReference type="SAM" id="MobiDB-lite"/>
    </source>
</evidence>
<gene>
    <name evidence="2" type="ORF">BDZ83DRAFT_172066</name>
</gene>
<evidence type="ECO:0000313" key="3">
    <source>
        <dbReference type="Proteomes" id="UP001244207"/>
    </source>
</evidence>
<dbReference type="PANTHER" id="PTHR38166:SF1">
    <property type="entry name" value="C2H2-TYPE DOMAIN-CONTAINING PROTEIN"/>
    <property type="match status" value="1"/>
</dbReference>
<reference evidence="2" key="1">
    <citation type="submission" date="2021-12" db="EMBL/GenBank/DDBJ databases">
        <title>Comparative genomics, transcriptomics and evolutionary studies reveal genomic signatures of adaptation to plant cell wall in hemibiotrophic fungi.</title>
        <authorList>
            <consortium name="DOE Joint Genome Institute"/>
            <person name="Baroncelli R."/>
            <person name="Diaz J.F."/>
            <person name="Benocci T."/>
            <person name="Peng M."/>
            <person name="Battaglia E."/>
            <person name="Haridas S."/>
            <person name="Andreopoulos W."/>
            <person name="Labutti K."/>
            <person name="Pangilinan J."/>
            <person name="Floch G.L."/>
            <person name="Makela M.R."/>
            <person name="Henrissat B."/>
            <person name="Grigoriev I.V."/>
            <person name="Crouch J.A."/>
            <person name="De Vries R.P."/>
            <person name="Sukno S.A."/>
            <person name="Thon M.R."/>
        </authorList>
    </citation>
    <scope>NUCLEOTIDE SEQUENCE</scope>
    <source>
        <strain evidence="2">CBS 112980</strain>
    </source>
</reference>
<feature type="region of interest" description="Disordered" evidence="1">
    <location>
        <begin position="442"/>
        <end position="462"/>
    </location>
</feature>
<protein>
    <recommendedName>
        <fullName evidence="4">C2H2-type domain-containing protein</fullName>
    </recommendedName>
</protein>
<name>A0AAD8U8A9_GLOAC</name>
<evidence type="ECO:0008006" key="4">
    <source>
        <dbReference type="Google" id="ProtNLM"/>
    </source>
</evidence>
<keyword evidence="3" id="KW-1185">Reference proteome</keyword>
<dbReference type="EMBL" id="JAHMHS010000200">
    <property type="protein sequence ID" value="KAK1708185.1"/>
    <property type="molecule type" value="Genomic_DNA"/>
</dbReference>
<feature type="region of interest" description="Disordered" evidence="1">
    <location>
        <begin position="139"/>
        <end position="170"/>
    </location>
</feature>
<dbReference type="GeneID" id="85385374"/>
<dbReference type="Proteomes" id="UP001244207">
    <property type="component" value="Unassembled WGS sequence"/>
</dbReference>
<comment type="caution">
    <text evidence="2">The sequence shown here is derived from an EMBL/GenBank/DDBJ whole genome shotgun (WGS) entry which is preliminary data.</text>
</comment>
<sequence>MACPHLAGTPSDWATHPGRQPSKDCGFNLQHTQFRQDRLDDPQHHSQTAMDTLSASSLGKLRQSTCESPRDLSAQLSNFATYVRLPPSQRFRIYLPEDSDICSSEKRHVTGFSSTSLEKSFSTAASSETVPRCYQSATVTPYARPSSKRPKSGSEDSASDFEAQLSSSRKRKKESGIRRLFACPFYKLNPLKQRSCHSATLSEIRYVKQHLRRSHMQPLHCGYCKAIFNSCSERDHHRVARECAHSSACVEGITSNQARQLRFWSAKRGSSQEGQWFALWRIVFPDIPCPPSPFVDAGDFGEFNQPLANFSRQLSTSCHSGTPEILSNLRRVRTSLPSAGMIADFSQPDQEAQSKTSWNGNFKEKPPLACPFVKKSPQKYCSSKWRSCHAPGWHTVHRVKEHIYRRHAVTITCPRCFEAFDTESGRDDHLRAAETCVVRDTPPLMEGVSQDQEQKLRKRSKQTSEADKWRDVYLILFPDSEETPSPYLENWKPSLEEEDSAASVHREVLGTESTQKGRRYLDKENESLSSPLHAGWTAPLDYLDLIKISWSDTLTGGDWNTGSNLLSDMGAWCDNSPTTCIDPLSWLAAQQKHEFPILLSPRRSSIGCLLNPADEGIQLGFQ</sequence>
<dbReference type="PANTHER" id="PTHR38166">
    <property type="entry name" value="C2H2-TYPE DOMAIN-CONTAINING PROTEIN-RELATED"/>
    <property type="match status" value="1"/>
</dbReference>